<comment type="caution">
    <text evidence="2">The sequence shown here is derived from an EMBL/GenBank/DDBJ whole genome shotgun (WGS) entry which is preliminary data.</text>
</comment>
<organism evidence="2 3">
    <name type="scientific">Pleurodeles waltl</name>
    <name type="common">Iberian ribbed newt</name>
    <dbReference type="NCBI Taxonomy" id="8319"/>
    <lineage>
        <taxon>Eukaryota</taxon>
        <taxon>Metazoa</taxon>
        <taxon>Chordata</taxon>
        <taxon>Craniata</taxon>
        <taxon>Vertebrata</taxon>
        <taxon>Euteleostomi</taxon>
        <taxon>Amphibia</taxon>
        <taxon>Batrachia</taxon>
        <taxon>Caudata</taxon>
        <taxon>Salamandroidea</taxon>
        <taxon>Salamandridae</taxon>
        <taxon>Pleurodelinae</taxon>
        <taxon>Pleurodeles</taxon>
    </lineage>
</organism>
<keyword evidence="3" id="KW-1185">Reference proteome</keyword>
<dbReference type="Proteomes" id="UP001066276">
    <property type="component" value="Chromosome 2_2"/>
</dbReference>
<evidence type="ECO:0000313" key="2">
    <source>
        <dbReference type="EMBL" id="KAJ1191319.1"/>
    </source>
</evidence>
<protein>
    <submittedName>
        <fullName evidence="2">Uncharacterized protein</fullName>
    </submittedName>
</protein>
<evidence type="ECO:0000313" key="3">
    <source>
        <dbReference type="Proteomes" id="UP001066276"/>
    </source>
</evidence>
<reference evidence="2" key="1">
    <citation type="journal article" date="2022" name="bioRxiv">
        <title>Sequencing and chromosome-scale assembly of the giantPleurodeles waltlgenome.</title>
        <authorList>
            <person name="Brown T."/>
            <person name="Elewa A."/>
            <person name="Iarovenko S."/>
            <person name="Subramanian E."/>
            <person name="Araus A.J."/>
            <person name="Petzold A."/>
            <person name="Susuki M."/>
            <person name="Suzuki K.-i.T."/>
            <person name="Hayashi T."/>
            <person name="Toyoda A."/>
            <person name="Oliveira C."/>
            <person name="Osipova E."/>
            <person name="Leigh N.D."/>
            <person name="Simon A."/>
            <person name="Yun M.H."/>
        </authorList>
    </citation>
    <scope>NUCLEOTIDE SEQUENCE</scope>
    <source>
        <strain evidence="2">20211129_DDA</strain>
        <tissue evidence="2">Liver</tissue>
    </source>
</reference>
<gene>
    <name evidence="2" type="ORF">NDU88_000635</name>
</gene>
<dbReference type="AlphaFoldDB" id="A0AAV7UTM8"/>
<sequence length="181" mass="19362">MNETCRGPEACAGPDPTRQLYGSRGTRPGVALLIVLVPGPGPHRPISWWRTEGEARCPGQGGRRGQPCVRPDWGALGRNGVVGRGRLSGPEIGPFWAAGYAAPATLGGARAAPKSRSACCGLLGVRCPDDRAAPRRRERRRADQSGCVRPGRVPRSGPTGRCETPAWVEEDRTSPRLRLKL</sequence>
<name>A0AAV7UTM8_PLEWA</name>
<evidence type="ECO:0000256" key="1">
    <source>
        <dbReference type="SAM" id="MobiDB-lite"/>
    </source>
</evidence>
<dbReference type="EMBL" id="JANPWB010000004">
    <property type="protein sequence ID" value="KAJ1191319.1"/>
    <property type="molecule type" value="Genomic_DNA"/>
</dbReference>
<accession>A0AAV7UTM8</accession>
<feature type="region of interest" description="Disordered" evidence="1">
    <location>
        <begin position="132"/>
        <end position="181"/>
    </location>
</feature>
<feature type="compositionally biased region" description="Basic and acidic residues" evidence="1">
    <location>
        <begin position="132"/>
        <end position="143"/>
    </location>
</feature>
<proteinExistence type="predicted"/>
<feature type="region of interest" description="Disordered" evidence="1">
    <location>
        <begin position="1"/>
        <end position="24"/>
    </location>
</feature>